<name>A0A5B9QQ71_9BACT</name>
<dbReference type="SUPFAM" id="SSF55874">
    <property type="entry name" value="ATPase domain of HSP90 chaperone/DNA topoisomerase II/histidine kinase"/>
    <property type="match status" value="1"/>
</dbReference>
<feature type="modified residue" description="4-aspartylphosphate" evidence="9">
    <location>
        <position position="55"/>
    </location>
</feature>
<keyword evidence="8" id="KW-0902">Two-component regulatory system</keyword>
<keyword evidence="6 13" id="KW-0418">Kinase</keyword>
<keyword evidence="5" id="KW-0547">Nucleotide-binding</keyword>
<dbReference type="Proteomes" id="UP000325286">
    <property type="component" value="Chromosome"/>
</dbReference>
<evidence type="ECO:0000313" key="13">
    <source>
        <dbReference type="EMBL" id="QEG39665.1"/>
    </source>
</evidence>
<dbReference type="InterPro" id="IPR004358">
    <property type="entry name" value="Sig_transdc_His_kin-like_C"/>
</dbReference>
<dbReference type="PANTHER" id="PTHR43065">
    <property type="entry name" value="SENSOR HISTIDINE KINASE"/>
    <property type="match status" value="1"/>
</dbReference>
<evidence type="ECO:0000256" key="4">
    <source>
        <dbReference type="ARBA" id="ARBA00022679"/>
    </source>
</evidence>
<dbReference type="PRINTS" id="PR00344">
    <property type="entry name" value="BCTRLSENSOR"/>
</dbReference>
<organism evidence="13 14">
    <name type="scientific">Roseimaritima ulvae</name>
    <dbReference type="NCBI Taxonomy" id="980254"/>
    <lineage>
        <taxon>Bacteria</taxon>
        <taxon>Pseudomonadati</taxon>
        <taxon>Planctomycetota</taxon>
        <taxon>Planctomycetia</taxon>
        <taxon>Pirellulales</taxon>
        <taxon>Pirellulaceae</taxon>
        <taxon>Roseimaritima</taxon>
    </lineage>
</organism>
<evidence type="ECO:0000256" key="7">
    <source>
        <dbReference type="ARBA" id="ARBA00022840"/>
    </source>
</evidence>
<dbReference type="InterPro" id="IPR013656">
    <property type="entry name" value="PAS_4"/>
</dbReference>
<dbReference type="GO" id="GO:0004673">
    <property type="term" value="F:protein histidine kinase activity"/>
    <property type="evidence" value="ECO:0007669"/>
    <property type="project" value="UniProtKB-EC"/>
</dbReference>
<dbReference type="EMBL" id="CP042914">
    <property type="protein sequence ID" value="QEG39665.1"/>
    <property type="molecule type" value="Genomic_DNA"/>
</dbReference>
<accession>A0A5B9QQ71</accession>
<dbReference type="CDD" id="cd00156">
    <property type="entry name" value="REC"/>
    <property type="match status" value="1"/>
</dbReference>
<evidence type="ECO:0000256" key="2">
    <source>
        <dbReference type="ARBA" id="ARBA00012438"/>
    </source>
</evidence>
<dbReference type="InterPro" id="IPR000014">
    <property type="entry name" value="PAS"/>
</dbReference>
<dbReference type="Pfam" id="PF02518">
    <property type="entry name" value="HATPase_c"/>
    <property type="match status" value="1"/>
</dbReference>
<keyword evidence="4 13" id="KW-0808">Transferase</keyword>
<evidence type="ECO:0000256" key="5">
    <source>
        <dbReference type="ARBA" id="ARBA00022741"/>
    </source>
</evidence>
<dbReference type="SUPFAM" id="SSF52172">
    <property type="entry name" value="CheY-like"/>
    <property type="match status" value="1"/>
</dbReference>
<dbReference type="AlphaFoldDB" id="A0A5B9QQ71"/>
<evidence type="ECO:0000256" key="9">
    <source>
        <dbReference type="PROSITE-ProRule" id="PRU00169"/>
    </source>
</evidence>
<dbReference type="Pfam" id="PF08448">
    <property type="entry name" value="PAS_4"/>
    <property type="match status" value="1"/>
</dbReference>
<dbReference type="RefSeq" id="WP_068133298.1">
    <property type="nucleotide sequence ID" value="NZ_CP042914.1"/>
</dbReference>
<dbReference type="CDD" id="cd00130">
    <property type="entry name" value="PAS"/>
    <property type="match status" value="1"/>
</dbReference>
<dbReference type="InterPro" id="IPR035965">
    <property type="entry name" value="PAS-like_dom_sf"/>
</dbReference>
<dbReference type="EC" id="2.7.13.3" evidence="2"/>
<evidence type="ECO:0000256" key="8">
    <source>
        <dbReference type="ARBA" id="ARBA00023012"/>
    </source>
</evidence>
<dbReference type="InterPro" id="IPR036890">
    <property type="entry name" value="HATPase_C_sf"/>
</dbReference>
<evidence type="ECO:0000259" key="10">
    <source>
        <dbReference type="PROSITE" id="PS50109"/>
    </source>
</evidence>
<evidence type="ECO:0000256" key="1">
    <source>
        <dbReference type="ARBA" id="ARBA00000085"/>
    </source>
</evidence>
<dbReference type="GO" id="GO:0005524">
    <property type="term" value="F:ATP binding"/>
    <property type="evidence" value="ECO:0007669"/>
    <property type="project" value="UniProtKB-KW"/>
</dbReference>
<dbReference type="KEGG" id="rul:UC8_16610"/>
<reference evidence="13 14" key="1">
    <citation type="submission" date="2019-08" db="EMBL/GenBank/DDBJ databases">
        <title>Deep-cultivation of Planctomycetes and their phenomic and genomic characterization uncovers novel biology.</title>
        <authorList>
            <person name="Wiegand S."/>
            <person name="Jogler M."/>
            <person name="Boedeker C."/>
            <person name="Pinto D."/>
            <person name="Vollmers J."/>
            <person name="Rivas-Marin E."/>
            <person name="Kohn T."/>
            <person name="Peeters S.H."/>
            <person name="Heuer A."/>
            <person name="Rast P."/>
            <person name="Oberbeckmann S."/>
            <person name="Bunk B."/>
            <person name="Jeske O."/>
            <person name="Meyerdierks A."/>
            <person name="Storesund J.E."/>
            <person name="Kallscheuer N."/>
            <person name="Luecker S."/>
            <person name="Lage O.M."/>
            <person name="Pohl T."/>
            <person name="Merkel B.J."/>
            <person name="Hornburger P."/>
            <person name="Mueller R.-W."/>
            <person name="Bruemmer F."/>
            <person name="Labrenz M."/>
            <person name="Spormann A.M."/>
            <person name="Op den Camp H."/>
            <person name="Overmann J."/>
            <person name="Amann R."/>
            <person name="Jetten M.S.M."/>
            <person name="Mascher T."/>
            <person name="Medema M.H."/>
            <person name="Devos D.P."/>
            <person name="Kaster A.-K."/>
            <person name="Ovreas L."/>
            <person name="Rohde M."/>
            <person name="Galperin M.Y."/>
            <person name="Jogler C."/>
        </authorList>
    </citation>
    <scope>NUCLEOTIDE SEQUENCE [LARGE SCALE GENOMIC DNA]</scope>
    <source>
        <strain evidence="13 14">UC8</strain>
    </source>
</reference>
<dbReference type="PANTHER" id="PTHR43065:SF10">
    <property type="entry name" value="PEROXIDE STRESS-ACTIVATED HISTIDINE KINASE MAK3"/>
    <property type="match status" value="1"/>
</dbReference>
<gene>
    <name evidence="13" type="primary">tmoS_2</name>
    <name evidence="13" type="ORF">UC8_16610</name>
</gene>
<dbReference type="PROSITE" id="PS50109">
    <property type="entry name" value="HIS_KIN"/>
    <property type="match status" value="1"/>
</dbReference>
<dbReference type="InterPro" id="IPR001789">
    <property type="entry name" value="Sig_transdc_resp-reg_receiver"/>
</dbReference>
<dbReference type="Gene3D" id="1.10.287.130">
    <property type="match status" value="1"/>
</dbReference>
<dbReference type="InterPro" id="IPR005467">
    <property type="entry name" value="His_kinase_dom"/>
</dbReference>
<evidence type="ECO:0000259" key="12">
    <source>
        <dbReference type="PROSITE" id="PS50112"/>
    </source>
</evidence>
<dbReference type="PROSITE" id="PS50110">
    <property type="entry name" value="RESPONSE_REGULATORY"/>
    <property type="match status" value="1"/>
</dbReference>
<feature type="domain" description="Histidine kinase" evidence="10">
    <location>
        <begin position="271"/>
        <end position="477"/>
    </location>
</feature>
<dbReference type="Gene3D" id="3.30.565.10">
    <property type="entry name" value="Histidine kinase-like ATPase, C-terminal domain"/>
    <property type="match status" value="1"/>
</dbReference>
<proteinExistence type="predicted"/>
<dbReference type="PROSITE" id="PS50112">
    <property type="entry name" value="PAS"/>
    <property type="match status" value="1"/>
</dbReference>
<dbReference type="GO" id="GO:0000160">
    <property type="term" value="P:phosphorelay signal transduction system"/>
    <property type="evidence" value="ECO:0007669"/>
    <property type="project" value="UniProtKB-KW"/>
</dbReference>
<dbReference type="SMART" id="SM00091">
    <property type="entry name" value="PAS"/>
    <property type="match status" value="1"/>
</dbReference>
<dbReference type="NCBIfam" id="TIGR00229">
    <property type="entry name" value="sensory_box"/>
    <property type="match status" value="1"/>
</dbReference>
<comment type="catalytic activity">
    <reaction evidence="1">
        <text>ATP + protein L-histidine = ADP + protein N-phospho-L-histidine.</text>
        <dbReference type="EC" id="2.7.13.3"/>
    </reaction>
</comment>
<dbReference type="Gene3D" id="3.40.50.2300">
    <property type="match status" value="1"/>
</dbReference>
<dbReference type="SMART" id="SM00387">
    <property type="entry name" value="HATPase_c"/>
    <property type="match status" value="1"/>
</dbReference>
<evidence type="ECO:0000256" key="6">
    <source>
        <dbReference type="ARBA" id="ARBA00022777"/>
    </source>
</evidence>
<evidence type="ECO:0000256" key="3">
    <source>
        <dbReference type="ARBA" id="ARBA00022553"/>
    </source>
</evidence>
<sequence>MDNPLRILIIEDDPDTRANLKDILELDGHTVYTASSYEESQTVTSRCQIGLVISDRRLPEGMIEDFLGELSVQAAGAEIIVVTAYGDMHSTITALRLGVSDYVIKPIIPDDIRGTVLRIAERQRLRRALAEEHQFSDDVLNTAEAIVLVLDLDGRVVRFNPFFEQLTGWTLDTLRGQDWFQHCISPADRERVKNVFVSVAHDAQTRGVVNEVLGIDQQSHRIRWSNTTLKNAEGATHAVLAVGVDISDLAEAQMRALRAERLAAIGQTVTALAHESRNALQRINAATDVLALELADNLPAQEELQSLRRASKDVQGLLEEVRSFSAPLHLNPARACLPDLWRRVWDDLQGSRAGRVVELVESLDGSELDAEMDSSRIEQVLRNLFENSLAACTDPARIELSCNGESDCLQLHYQDNGPGLNAEQRQRMFEPFYTTKDTGTGLGMSICQRIVEAHHGTITIEKSTSGASFLIRLPRRGCATIQIVD</sequence>
<dbReference type="Pfam" id="PF00072">
    <property type="entry name" value="Response_reg"/>
    <property type="match status" value="1"/>
</dbReference>
<evidence type="ECO:0000259" key="11">
    <source>
        <dbReference type="PROSITE" id="PS50110"/>
    </source>
</evidence>
<feature type="domain" description="PAS" evidence="12">
    <location>
        <begin position="132"/>
        <end position="203"/>
    </location>
</feature>
<keyword evidence="3 9" id="KW-0597">Phosphoprotein</keyword>
<dbReference type="InterPro" id="IPR003594">
    <property type="entry name" value="HATPase_dom"/>
</dbReference>
<keyword evidence="14" id="KW-1185">Reference proteome</keyword>
<feature type="domain" description="Response regulatory" evidence="11">
    <location>
        <begin position="6"/>
        <end position="120"/>
    </location>
</feature>
<protein>
    <recommendedName>
        <fullName evidence="2">histidine kinase</fullName>
        <ecNumber evidence="2">2.7.13.3</ecNumber>
    </recommendedName>
</protein>
<evidence type="ECO:0000313" key="14">
    <source>
        <dbReference type="Proteomes" id="UP000325286"/>
    </source>
</evidence>
<dbReference type="OrthoDB" id="236031at2"/>
<dbReference type="Gene3D" id="3.30.450.20">
    <property type="entry name" value="PAS domain"/>
    <property type="match status" value="1"/>
</dbReference>
<dbReference type="CDD" id="cd00075">
    <property type="entry name" value="HATPase"/>
    <property type="match status" value="1"/>
</dbReference>
<dbReference type="SUPFAM" id="SSF55785">
    <property type="entry name" value="PYP-like sensor domain (PAS domain)"/>
    <property type="match status" value="1"/>
</dbReference>
<dbReference type="SMART" id="SM00448">
    <property type="entry name" value="REC"/>
    <property type="match status" value="1"/>
</dbReference>
<dbReference type="InterPro" id="IPR011006">
    <property type="entry name" value="CheY-like_superfamily"/>
</dbReference>
<keyword evidence="7" id="KW-0067">ATP-binding</keyword>